<organism evidence="2 3">
    <name type="scientific">SAR324 cluster bacterium</name>
    <dbReference type="NCBI Taxonomy" id="2024889"/>
    <lineage>
        <taxon>Bacteria</taxon>
        <taxon>Deltaproteobacteria</taxon>
        <taxon>SAR324 cluster</taxon>
    </lineage>
</organism>
<accession>A0A2A4SR41</accession>
<evidence type="ECO:0000313" key="2">
    <source>
        <dbReference type="EMBL" id="PCI23672.1"/>
    </source>
</evidence>
<sequence length="215" mass="22992">MVRVLIVYLAVFSLFCNGALAQESQKTRGEKTLFLGKTTFGLHIPTLLAPPAGLGIYLGDSVLLGVESGSISVDQDDGNTKSSAEFTNQGIYVRIFTGNSFNFLLAVHQRNWKADATVTKTSGSTTETATASLEAKAQVATLGIGNQWSWDWGLVFGIDWVLGSSLLNSSSTSIVKTSTFVDDADATKELEEFGDFLNEVSAFPGVFNITIGLAF</sequence>
<evidence type="ECO:0000256" key="1">
    <source>
        <dbReference type="SAM" id="SignalP"/>
    </source>
</evidence>
<evidence type="ECO:0000313" key="3">
    <source>
        <dbReference type="Proteomes" id="UP000218113"/>
    </source>
</evidence>
<dbReference type="AlphaFoldDB" id="A0A2A4SR41"/>
<keyword evidence="1" id="KW-0732">Signal</keyword>
<gene>
    <name evidence="2" type="ORF">COB67_12460</name>
</gene>
<feature type="signal peptide" evidence="1">
    <location>
        <begin position="1"/>
        <end position="21"/>
    </location>
</feature>
<comment type="caution">
    <text evidence="2">The sequence shown here is derived from an EMBL/GenBank/DDBJ whole genome shotgun (WGS) entry which is preliminary data.</text>
</comment>
<dbReference type="Proteomes" id="UP000218113">
    <property type="component" value="Unassembled WGS sequence"/>
</dbReference>
<protein>
    <recommendedName>
        <fullName evidence="4">Outer membrane protein beta-barrel domain-containing protein</fullName>
    </recommendedName>
</protein>
<dbReference type="EMBL" id="NVSR01000137">
    <property type="protein sequence ID" value="PCI23672.1"/>
    <property type="molecule type" value="Genomic_DNA"/>
</dbReference>
<reference evidence="3" key="1">
    <citation type="submission" date="2017-08" db="EMBL/GenBank/DDBJ databases">
        <title>A dynamic microbial community with high functional redundancy inhabits the cold, oxic subseafloor aquifer.</title>
        <authorList>
            <person name="Tully B.J."/>
            <person name="Wheat C.G."/>
            <person name="Glazer B.T."/>
            <person name="Huber J.A."/>
        </authorList>
    </citation>
    <scope>NUCLEOTIDE SEQUENCE [LARGE SCALE GENOMIC DNA]</scope>
</reference>
<name>A0A2A4SR41_9DELT</name>
<feature type="chain" id="PRO_5012969383" description="Outer membrane protein beta-barrel domain-containing protein" evidence="1">
    <location>
        <begin position="22"/>
        <end position="215"/>
    </location>
</feature>
<proteinExistence type="predicted"/>
<evidence type="ECO:0008006" key="4">
    <source>
        <dbReference type="Google" id="ProtNLM"/>
    </source>
</evidence>